<reference evidence="1 2" key="1">
    <citation type="journal article" date="2021" name="BMC Genomics">
        <title>Datura genome reveals duplications of psychoactive alkaloid biosynthetic genes and high mutation rate following tissue culture.</title>
        <authorList>
            <person name="Rajewski A."/>
            <person name="Carter-House D."/>
            <person name="Stajich J."/>
            <person name="Litt A."/>
        </authorList>
    </citation>
    <scope>NUCLEOTIDE SEQUENCE [LARGE SCALE GENOMIC DNA]</scope>
    <source>
        <strain evidence="1">AR-01</strain>
    </source>
</reference>
<protein>
    <submittedName>
        <fullName evidence="1">Uncharacterized protein</fullName>
    </submittedName>
</protein>
<keyword evidence="2" id="KW-1185">Reference proteome</keyword>
<accession>A0ABS8VIM7</accession>
<dbReference type="Proteomes" id="UP000823775">
    <property type="component" value="Unassembled WGS sequence"/>
</dbReference>
<name>A0ABS8VIM7_DATST</name>
<gene>
    <name evidence="1" type="ORF">HAX54_037699</name>
</gene>
<dbReference type="EMBL" id="JACEIK010005080">
    <property type="protein sequence ID" value="MCE0480663.1"/>
    <property type="molecule type" value="Genomic_DNA"/>
</dbReference>
<organism evidence="1 2">
    <name type="scientific">Datura stramonium</name>
    <name type="common">Jimsonweed</name>
    <name type="synonym">Common thornapple</name>
    <dbReference type="NCBI Taxonomy" id="4076"/>
    <lineage>
        <taxon>Eukaryota</taxon>
        <taxon>Viridiplantae</taxon>
        <taxon>Streptophyta</taxon>
        <taxon>Embryophyta</taxon>
        <taxon>Tracheophyta</taxon>
        <taxon>Spermatophyta</taxon>
        <taxon>Magnoliopsida</taxon>
        <taxon>eudicotyledons</taxon>
        <taxon>Gunneridae</taxon>
        <taxon>Pentapetalae</taxon>
        <taxon>asterids</taxon>
        <taxon>lamiids</taxon>
        <taxon>Solanales</taxon>
        <taxon>Solanaceae</taxon>
        <taxon>Solanoideae</taxon>
        <taxon>Datureae</taxon>
        <taxon>Datura</taxon>
    </lineage>
</organism>
<evidence type="ECO:0000313" key="1">
    <source>
        <dbReference type="EMBL" id="MCE0480663.1"/>
    </source>
</evidence>
<sequence length="136" mass="15613">MSLGVVSRQEIKGAIAKAIELRALHLALYNSRNSRIRKSPSSAFLLFVSLHFPPFLRGQDYPIFTPLDLTNMVTFDFILEPIVPTWLDPGRVKKVKEFIGVKAWPHHRRQFFPSLNGVNCPSTRRLAHIAYQFLHC</sequence>
<proteinExistence type="predicted"/>
<evidence type="ECO:0000313" key="2">
    <source>
        <dbReference type="Proteomes" id="UP000823775"/>
    </source>
</evidence>
<comment type="caution">
    <text evidence="1">The sequence shown here is derived from an EMBL/GenBank/DDBJ whole genome shotgun (WGS) entry which is preliminary data.</text>
</comment>